<dbReference type="OrthoDB" id="1932595at2759"/>
<dbReference type="PANTHER" id="PTHR10775">
    <property type="entry name" value="OS08G0208400 PROTEIN"/>
    <property type="match status" value="1"/>
</dbReference>
<keyword evidence="2" id="KW-1185">Reference proteome</keyword>
<evidence type="ECO:0000313" key="2">
    <source>
        <dbReference type="Proteomes" id="UP000828251"/>
    </source>
</evidence>
<organism evidence="1 2">
    <name type="scientific">Gossypium stocksii</name>
    <dbReference type="NCBI Taxonomy" id="47602"/>
    <lineage>
        <taxon>Eukaryota</taxon>
        <taxon>Viridiplantae</taxon>
        <taxon>Streptophyta</taxon>
        <taxon>Embryophyta</taxon>
        <taxon>Tracheophyta</taxon>
        <taxon>Spermatophyta</taxon>
        <taxon>Magnoliopsida</taxon>
        <taxon>eudicotyledons</taxon>
        <taxon>Gunneridae</taxon>
        <taxon>Pentapetalae</taxon>
        <taxon>rosids</taxon>
        <taxon>malvids</taxon>
        <taxon>Malvales</taxon>
        <taxon>Malvaceae</taxon>
        <taxon>Malvoideae</taxon>
        <taxon>Gossypium</taxon>
    </lineage>
</organism>
<dbReference type="Proteomes" id="UP000828251">
    <property type="component" value="Unassembled WGS sequence"/>
</dbReference>
<evidence type="ECO:0000313" key="1">
    <source>
        <dbReference type="EMBL" id="KAH1047511.1"/>
    </source>
</evidence>
<reference evidence="1 2" key="1">
    <citation type="journal article" date="2021" name="Plant Biotechnol. J.">
        <title>Multi-omics assisted identification of the key and species-specific regulatory components of drought-tolerant mechanisms in Gossypium stocksii.</title>
        <authorList>
            <person name="Yu D."/>
            <person name="Ke L."/>
            <person name="Zhang D."/>
            <person name="Wu Y."/>
            <person name="Sun Y."/>
            <person name="Mei J."/>
            <person name="Sun J."/>
            <person name="Sun Y."/>
        </authorList>
    </citation>
    <scope>NUCLEOTIDE SEQUENCE [LARGE SCALE GENOMIC DNA]</scope>
    <source>
        <strain evidence="2">cv. E1</strain>
        <tissue evidence="1">Leaf</tissue>
    </source>
</reference>
<dbReference type="AlphaFoldDB" id="A0A9D3ULQ7"/>
<accession>A0A9D3ULQ7</accession>
<dbReference type="PANTHER" id="PTHR10775:SF182">
    <property type="entry name" value="TRANSPOSON, EN_SPM-LIKE, TRANSPOSASE-ASSOCIATED DOMAIN PROTEIN-RELATED"/>
    <property type="match status" value="1"/>
</dbReference>
<proteinExistence type="predicted"/>
<dbReference type="Pfam" id="PF02992">
    <property type="entry name" value="Transposase_21"/>
    <property type="match status" value="1"/>
</dbReference>
<dbReference type="InterPro" id="IPR004242">
    <property type="entry name" value="Transposase_21"/>
</dbReference>
<sequence>MPVRMTQEQVPTPSSPGDNEVVSIISGDPKMINDFSTYANLSGWIIKGRIACPICAENTQSRWLQYGRKFYYMGHRQWLSTKHPFRK</sequence>
<dbReference type="EMBL" id="JAIQCV010000011">
    <property type="protein sequence ID" value="KAH1047511.1"/>
    <property type="molecule type" value="Genomic_DNA"/>
</dbReference>
<gene>
    <name evidence="1" type="ORF">J1N35_038295</name>
</gene>
<comment type="caution">
    <text evidence="1">The sequence shown here is derived from an EMBL/GenBank/DDBJ whole genome shotgun (WGS) entry which is preliminary data.</text>
</comment>
<protein>
    <submittedName>
        <fullName evidence="1">Uncharacterized protein</fullName>
    </submittedName>
</protein>
<name>A0A9D3ULQ7_9ROSI</name>